<evidence type="ECO:0000256" key="6">
    <source>
        <dbReference type="ARBA" id="ARBA00023141"/>
    </source>
</evidence>
<keyword evidence="6 8" id="KW-0057">Aromatic amino acid biosynthesis</keyword>
<dbReference type="STRING" id="596324.TREVI0001_1215"/>
<dbReference type="GO" id="GO:0008652">
    <property type="term" value="P:amino acid biosynthetic process"/>
    <property type="evidence" value="ECO:0007669"/>
    <property type="project" value="UniProtKB-KW"/>
</dbReference>
<evidence type="ECO:0000256" key="7">
    <source>
        <dbReference type="ARBA" id="ARBA00047508"/>
    </source>
</evidence>
<evidence type="ECO:0000259" key="9">
    <source>
        <dbReference type="Pfam" id="PF00793"/>
    </source>
</evidence>
<dbReference type="InterPro" id="IPR006219">
    <property type="entry name" value="DAHP_synth_1"/>
</dbReference>
<evidence type="ECO:0000313" key="11">
    <source>
        <dbReference type="Proteomes" id="UP000004509"/>
    </source>
</evidence>
<dbReference type="GO" id="GO:0003849">
    <property type="term" value="F:3-deoxy-7-phosphoheptulonate synthase activity"/>
    <property type="evidence" value="ECO:0007669"/>
    <property type="project" value="UniProtKB-EC"/>
</dbReference>
<evidence type="ECO:0000313" key="10">
    <source>
        <dbReference type="EMBL" id="EEV19721.1"/>
    </source>
</evidence>
<sequence>MNNHPLLYHRRIERIHPLISPQQMLEKLPVSEKSCRTVLTGRKEVEAILSSADNRFLLIVGPCSIHDPVSAMDYAQRLMRLRTKYSGSFCIIMRVYFEKPRTGLGWRGLIVEPRMDGVIDIAGGLETARKTLSAITELGLPAASELLDPIVPQYTADFISWASIGARSAESQIHRELASGLSMPVGFKNPTDGDINTAINAIVSAREPHAFLGIMQNGSPAVMHTSGNEYAHLVLRGSVHGINYDRASIEESSRTLAERGIRPALLIDCSHGNSQRNPEKQRDILLESIRLRLEQPQLAAIRGCMLESFIQAGTAALEHCTEKSEYGKSVTDPCMSWEMTESLLAESAVLWAEQLH</sequence>
<comment type="function">
    <text evidence="1 8">Stereospecific condensation of phosphoenolpyruvate (PEP) and D-erythrose-4-phosphate (E4P) giving rise to 3-deoxy-D-arabino-heptulosonate-7-phosphate (DAHP).</text>
</comment>
<evidence type="ECO:0000256" key="2">
    <source>
        <dbReference type="ARBA" id="ARBA00004688"/>
    </source>
</evidence>
<dbReference type="InterPro" id="IPR013785">
    <property type="entry name" value="Aldolase_TIM"/>
</dbReference>
<dbReference type="InterPro" id="IPR006218">
    <property type="entry name" value="DAHP1/KDSA"/>
</dbReference>
<dbReference type="eggNOG" id="COG0722">
    <property type="taxonomic scope" value="Bacteria"/>
</dbReference>
<organism evidence="10 11">
    <name type="scientific">Treponema vincentii ATCC 35580</name>
    <dbReference type="NCBI Taxonomy" id="596324"/>
    <lineage>
        <taxon>Bacteria</taxon>
        <taxon>Pseudomonadati</taxon>
        <taxon>Spirochaetota</taxon>
        <taxon>Spirochaetia</taxon>
        <taxon>Spirochaetales</taxon>
        <taxon>Treponemataceae</taxon>
        <taxon>Treponema</taxon>
    </lineage>
</organism>
<gene>
    <name evidence="10" type="ORF">TREVI0001_1215</name>
</gene>
<dbReference type="PANTHER" id="PTHR21225:SF12">
    <property type="entry name" value="PHOSPHO-2-DEHYDRO-3-DEOXYHEPTONATE ALDOLASE, TYROSINE-INHIBITED"/>
    <property type="match status" value="1"/>
</dbReference>
<dbReference type="RefSeq" id="WP_006189418.1">
    <property type="nucleotide sequence ID" value="NZ_ACYH01000049.1"/>
</dbReference>
<keyword evidence="5 8" id="KW-0808">Transferase</keyword>
<dbReference type="NCBIfam" id="NF009395">
    <property type="entry name" value="PRK12755.1"/>
    <property type="match status" value="1"/>
</dbReference>
<dbReference type="Gene3D" id="3.20.20.70">
    <property type="entry name" value="Aldolase class I"/>
    <property type="match status" value="1"/>
</dbReference>
<dbReference type="GO" id="GO:0009423">
    <property type="term" value="P:chorismate biosynthetic process"/>
    <property type="evidence" value="ECO:0007669"/>
    <property type="project" value="UniProtKB-UniPathway"/>
</dbReference>
<dbReference type="Pfam" id="PF00793">
    <property type="entry name" value="DAHP_synth_1"/>
    <property type="match status" value="1"/>
</dbReference>
<comment type="pathway">
    <text evidence="2 8">Metabolic intermediate biosynthesis; chorismate biosynthesis; chorismate from D-erythrose 4-phosphate and phosphoenolpyruvate: step 1/7.</text>
</comment>
<dbReference type="AlphaFoldDB" id="C8PS51"/>
<feature type="domain" description="DAHP synthetase I/KDSA" evidence="9">
    <location>
        <begin position="47"/>
        <end position="343"/>
    </location>
</feature>
<keyword evidence="4 8" id="KW-0028">Amino-acid biosynthesis</keyword>
<dbReference type="UniPathway" id="UPA00053">
    <property type="reaction ID" value="UER00084"/>
</dbReference>
<evidence type="ECO:0000256" key="5">
    <source>
        <dbReference type="ARBA" id="ARBA00022679"/>
    </source>
</evidence>
<proteinExistence type="inferred from homology"/>
<evidence type="ECO:0000256" key="1">
    <source>
        <dbReference type="ARBA" id="ARBA00003726"/>
    </source>
</evidence>
<evidence type="ECO:0000256" key="8">
    <source>
        <dbReference type="PIRNR" id="PIRNR001361"/>
    </source>
</evidence>
<dbReference type="PANTHER" id="PTHR21225">
    <property type="entry name" value="PHOSPHO-2-DEHYDRO-3-DEOXYHEPTONATE ALDOLASE DAHP SYNTHETASE"/>
    <property type="match status" value="1"/>
</dbReference>
<comment type="catalytic activity">
    <reaction evidence="7 8">
        <text>D-erythrose 4-phosphate + phosphoenolpyruvate + H2O = 7-phospho-2-dehydro-3-deoxy-D-arabino-heptonate + phosphate</text>
        <dbReference type="Rhea" id="RHEA:14717"/>
        <dbReference type="ChEBI" id="CHEBI:15377"/>
        <dbReference type="ChEBI" id="CHEBI:16897"/>
        <dbReference type="ChEBI" id="CHEBI:43474"/>
        <dbReference type="ChEBI" id="CHEBI:58394"/>
        <dbReference type="ChEBI" id="CHEBI:58702"/>
        <dbReference type="EC" id="2.5.1.54"/>
    </reaction>
</comment>
<comment type="similarity">
    <text evidence="3 8">Belongs to the class-I DAHP synthase family.</text>
</comment>
<dbReference type="OrthoDB" id="9807331at2"/>
<accession>C8PS51</accession>
<evidence type="ECO:0000256" key="4">
    <source>
        <dbReference type="ARBA" id="ARBA00022605"/>
    </source>
</evidence>
<protein>
    <recommendedName>
        <fullName evidence="8">Phospho-2-dehydro-3-deoxyheptonate aldolase</fullName>
        <ecNumber evidence="8">2.5.1.54</ecNumber>
    </recommendedName>
</protein>
<dbReference type="NCBIfam" id="TIGR00034">
    <property type="entry name" value="aroFGH"/>
    <property type="match status" value="1"/>
</dbReference>
<dbReference type="SUPFAM" id="SSF51569">
    <property type="entry name" value="Aldolase"/>
    <property type="match status" value="1"/>
</dbReference>
<reference evidence="10 11" key="1">
    <citation type="submission" date="2009-07" db="EMBL/GenBank/DDBJ databases">
        <authorList>
            <person name="Madupu R."/>
            <person name="Sebastian Y."/>
            <person name="Durkin A.S."/>
            <person name="Torralba M."/>
            <person name="Methe B."/>
            <person name="Sutton G.G."/>
            <person name="Strausberg R.L."/>
            <person name="Nelson K.E."/>
        </authorList>
    </citation>
    <scope>NUCLEOTIDE SEQUENCE [LARGE SCALE GENOMIC DNA]</scope>
    <source>
        <strain evidence="10 11">ATCC 35580</strain>
    </source>
</reference>
<dbReference type="GO" id="GO:0009073">
    <property type="term" value="P:aromatic amino acid family biosynthetic process"/>
    <property type="evidence" value="ECO:0007669"/>
    <property type="project" value="UniProtKB-KW"/>
</dbReference>
<dbReference type="PIRSF" id="PIRSF001361">
    <property type="entry name" value="DAHP_synthase"/>
    <property type="match status" value="1"/>
</dbReference>
<evidence type="ECO:0000256" key="3">
    <source>
        <dbReference type="ARBA" id="ARBA00007985"/>
    </source>
</evidence>
<comment type="caution">
    <text evidence="10">The sequence shown here is derived from an EMBL/GenBank/DDBJ whole genome shotgun (WGS) entry which is preliminary data.</text>
</comment>
<name>C8PS51_9SPIR</name>
<dbReference type="GO" id="GO:0005737">
    <property type="term" value="C:cytoplasm"/>
    <property type="evidence" value="ECO:0007669"/>
    <property type="project" value="TreeGrafter"/>
</dbReference>
<dbReference type="EC" id="2.5.1.54" evidence="8"/>
<dbReference type="Proteomes" id="UP000004509">
    <property type="component" value="Unassembled WGS sequence"/>
</dbReference>
<dbReference type="EMBL" id="ACYH01000049">
    <property type="protein sequence ID" value="EEV19721.1"/>
    <property type="molecule type" value="Genomic_DNA"/>
</dbReference>